<feature type="non-terminal residue" evidence="1">
    <location>
        <position position="1"/>
    </location>
</feature>
<gene>
    <name evidence="1" type="ORF">D0809_29840</name>
</gene>
<dbReference type="AlphaFoldDB" id="A0A4Y7U2D4"/>
<evidence type="ECO:0000313" key="2">
    <source>
        <dbReference type="Proteomes" id="UP000298340"/>
    </source>
</evidence>
<evidence type="ECO:0000313" key="1">
    <source>
        <dbReference type="EMBL" id="TEB40590.1"/>
    </source>
</evidence>
<comment type="caution">
    <text evidence="1">The sequence shown here is derived from an EMBL/GenBank/DDBJ whole genome shotgun (WGS) entry which is preliminary data.</text>
</comment>
<organism evidence="1 2">
    <name type="scientific">Flavobacterium circumlabens</name>
    <dbReference type="NCBI Taxonomy" id="2133765"/>
    <lineage>
        <taxon>Bacteria</taxon>
        <taxon>Pseudomonadati</taxon>
        <taxon>Bacteroidota</taxon>
        <taxon>Flavobacteriia</taxon>
        <taxon>Flavobacteriales</taxon>
        <taxon>Flavobacteriaceae</taxon>
        <taxon>Flavobacterium</taxon>
    </lineage>
</organism>
<dbReference type="EMBL" id="QWDN01001129">
    <property type="protein sequence ID" value="TEB40590.1"/>
    <property type="molecule type" value="Genomic_DNA"/>
</dbReference>
<feature type="non-terminal residue" evidence="1">
    <location>
        <position position="102"/>
    </location>
</feature>
<protein>
    <submittedName>
        <fullName evidence="1">Outer membrane protein assembly factor</fullName>
    </submittedName>
</protein>
<dbReference type="Proteomes" id="UP000298340">
    <property type="component" value="Unassembled WGS sequence"/>
</dbReference>
<name>A0A4Y7U2D4_9FLAO</name>
<accession>A0A4Y7U2D4</accession>
<reference evidence="1 2" key="1">
    <citation type="journal article" date="2018" name="Syst. Appl. Microbiol.">
        <title>Flavobacterium circumlabens sp. nov. and Flavobacterium cupreum sp. nov., two psychrotrophic species isolated from Antarctic environmental samples.</title>
        <authorList>
            <person name="Kralova S."/>
            <person name="Busse H.J."/>
            <person name="Svec P."/>
            <person name="Maslanova I."/>
            <person name="Stankova E."/>
            <person name="Bartak M."/>
            <person name="Sedlacek I."/>
        </authorList>
    </citation>
    <scope>NUCLEOTIDE SEQUENCE [LARGE SCALE GENOMIC DNA]</scope>
    <source>
        <strain evidence="1 2">CCM 8828</strain>
    </source>
</reference>
<sequence>EVDKRDPLGESLIANVFLTPRKKYSFGASLDLTHSNIQDFGIGASISETIRNVFNRAETLEISARVNVGSSKDMANPNNNFFNVSEYGLDMKLNFPRILLPF</sequence>
<proteinExistence type="predicted"/>